<evidence type="ECO:0000313" key="3">
    <source>
        <dbReference type="EMBL" id="SPF75215.1"/>
    </source>
</evidence>
<evidence type="ECO:0000256" key="1">
    <source>
        <dbReference type="SAM" id="Coils"/>
    </source>
</evidence>
<feature type="coiled-coil region" evidence="1">
    <location>
        <begin position="75"/>
        <end position="109"/>
    </location>
</feature>
<evidence type="ECO:0008006" key="5">
    <source>
        <dbReference type="Google" id="ProtNLM"/>
    </source>
</evidence>
<dbReference type="RefSeq" id="WP_219928714.1">
    <property type="nucleotide sequence ID" value="NZ_OMOI01000001.1"/>
</dbReference>
<dbReference type="Proteomes" id="UP000244911">
    <property type="component" value="Unassembled WGS sequence"/>
</dbReference>
<dbReference type="AlphaFoldDB" id="A0A2R8AGR8"/>
<keyword evidence="4" id="KW-1185">Reference proteome</keyword>
<sequence length="130" mass="14492">MIRQFLLTATLAFLPGMLAAQNFSCPYGTQPACLDYGDKVCSSRGKCVDSDAACFEPYQCNYEGFTCKSNLTDCADEYEDLLQKHNELVDDYNDLLARANRQKNTMEEVADCIRYASSISDAQSCAYSLD</sequence>
<keyword evidence="2" id="KW-0732">Signal</keyword>
<reference evidence="3 4" key="1">
    <citation type="submission" date="2018-03" db="EMBL/GenBank/DDBJ databases">
        <authorList>
            <person name="Keele B.F."/>
        </authorList>
    </citation>
    <scope>NUCLEOTIDE SEQUENCE [LARGE SCALE GENOMIC DNA]</scope>
    <source>
        <strain evidence="3 4">CECT 8811</strain>
    </source>
</reference>
<protein>
    <recommendedName>
        <fullName evidence="5">EGF-like domain-containing protein</fullName>
    </recommendedName>
</protein>
<dbReference type="EMBL" id="OMOI01000001">
    <property type="protein sequence ID" value="SPF75215.1"/>
    <property type="molecule type" value="Genomic_DNA"/>
</dbReference>
<feature type="chain" id="PRO_5015322887" description="EGF-like domain-containing protein" evidence="2">
    <location>
        <begin position="21"/>
        <end position="130"/>
    </location>
</feature>
<keyword evidence="1" id="KW-0175">Coiled coil</keyword>
<organism evidence="3 4">
    <name type="scientific">Aliiroseovarius pelagivivens</name>
    <dbReference type="NCBI Taxonomy" id="1639690"/>
    <lineage>
        <taxon>Bacteria</taxon>
        <taxon>Pseudomonadati</taxon>
        <taxon>Pseudomonadota</taxon>
        <taxon>Alphaproteobacteria</taxon>
        <taxon>Rhodobacterales</taxon>
        <taxon>Paracoccaceae</taxon>
        <taxon>Aliiroseovarius</taxon>
    </lineage>
</organism>
<feature type="signal peptide" evidence="2">
    <location>
        <begin position="1"/>
        <end position="20"/>
    </location>
</feature>
<accession>A0A2R8AGR8</accession>
<proteinExistence type="predicted"/>
<evidence type="ECO:0000256" key="2">
    <source>
        <dbReference type="SAM" id="SignalP"/>
    </source>
</evidence>
<name>A0A2R8AGR8_9RHOB</name>
<evidence type="ECO:0000313" key="4">
    <source>
        <dbReference type="Proteomes" id="UP000244911"/>
    </source>
</evidence>
<gene>
    <name evidence="3" type="ORF">ALP8811_00201</name>
</gene>